<accession>A0A8T1SUJ2</accession>
<comment type="caution">
    <text evidence="2">The sequence shown here is derived from an EMBL/GenBank/DDBJ whole genome shotgun (WGS) entry which is preliminary data.</text>
</comment>
<feature type="region of interest" description="Disordered" evidence="1">
    <location>
        <begin position="19"/>
        <end position="84"/>
    </location>
</feature>
<evidence type="ECO:0000256" key="1">
    <source>
        <dbReference type="SAM" id="MobiDB-lite"/>
    </source>
</evidence>
<organism evidence="2 3">
    <name type="scientific">Chelydra serpentina</name>
    <name type="common">Snapping turtle</name>
    <name type="synonym">Testudo serpentina</name>
    <dbReference type="NCBI Taxonomy" id="8475"/>
    <lineage>
        <taxon>Eukaryota</taxon>
        <taxon>Metazoa</taxon>
        <taxon>Chordata</taxon>
        <taxon>Craniata</taxon>
        <taxon>Vertebrata</taxon>
        <taxon>Euteleostomi</taxon>
        <taxon>Archelosauria</taxon>
        <taxon>Testudinata</taxon>
        <taxon>Testudines</taxon>
        <taxon>Cryptodira</taxon>
        <taxon>Durocryptodira</taxon>
        <taxon>Americhelydia</taxon>
        <taxon>Chelydroidea</taxon>
        <taxon>Chelydridae</taxon>
        <taxon>Chelydra</taxon>
    </lineage>
</organism>
<dbReference type="EMBL" id="JAHGAV010000102">
    <property type="protein sequence ID" value="KAG6932184.1"/>
    <property type="molecule type" value="Genomic_DNA"/>
</dbReference>
<dbReference type="Proteomes" id="UP000765507">
    <property type="component" value="Unassembled WGS sequence"/>
</dbReference>
<keyword evidence="3" id="KW-1185">Reference proteome</keyword>
<feature type="region of interest" description="Disordered" evidence="1">
    <location>
        <begin position="162"/>
        <end position="195"/>
    </location>
</feature>
<evidence type="ECO:0000313" key="3">
    <source>
        <dbReference type="Proteomes" id="UP000765507"/>
    </source>
</evidence>
<name>A0A8T1SUJ2_CHESE</name>
<evidence type="ECO:0000313" key="2">
    <source>
        <dbReference type="EMBL" id="KAG6932184.1"/>
    </source>
</evidence>
<sequence>EPAAALVMSALRRLLYWPEAERARPEPEPPPGPWGMESRACPQHRGAGPGPAWPGGSYCPAAGSGWERPGRGGSPQEQPPYPGYGSNLELCGAARAPTQVRPAGLSYKARGWSLPTQMEPMAPLTPQPLGLLHTMLICHSQTLTILLGTLGPPTRQSLRACTDRHPQPRTGIIPHQTAPRKAPLSGGRAQDTPHHRPQVCLSHTIHMEEIPTLAFHSRGHHHHNQDLRMNLGLPLASMGSSHVMPGLLLQHPKEVHLFQNHLHPGLAMELLLILQLMIQRILLMTNQTKEQTTTTTFQKSIISPLGL</sequence>
<feature type="non-terminal residue" evidence="2">
    <location>
        <position position="1"/>
    </location>
</feature>
<proteinExistence type="predicted"/>
<gene>
    <name evidence="2" type="primary">bag4</name>
    <name evidence="2" type="ORF">G0U57_000179</name>
</gene>
<protein>
    <submittedName>
        <fullName evidence="2">BCL2 associated athanogene 4</fullName>
    </submittedName>
</protein>
<reference evidence="2 3" key="1">
    <citation type="journal article" date="2020" name="G3 (Bethesda)">
        <title>Draft Genome of the Common Snapping Turtle, Chelydra serpentina, a Model for Phenotypic Plasticity in Reptiles.</title>
        <authorList>
            <person name="Das D."/>
            <person name="Singh S.K."/>
            <person name="Bierstedt J."/>
            <person name="Erickson A."/>
            <person name="Galli G.L.J."/>
            <person name="Crossley D.A. 2nd"/>
            <person name="Rhen T."/>
        </authorList>
    </citation>
    <scope>NUCLEOTIDE SEQUENCE [LARGE SCALE GENOMIC DNA]</scope>
    <source>
        <strain evidence="2">KW</strain>
    </source>
</reference>
<dbReference type="AlphaFoldDB" id="A0A8T1SUJ2"/>